<reference evidence="2 3" key="1">
    <citation type="submission" date="2018-01" db="EMBL/GenBank/DDBJ databases">
        <title>Twenty Corynebacterium bovis Genomes.</title>
        <authorList>
            <person name="Gulvik C.A."/>
        </authorList>
    </citation>
    <scope>NUCLEOTIDE SEQUENCE [LARGE SCALE GENOMIC DNA]</scope>
    <source>
        <strain evidence="2 3">F6900</strain>
    </source>
</reference>
<name>A0A3R8QE32_9CORY</name>
<feature type="compositionally biased region" description="Low complexity" evidence="1">
    <location>
        <begin position="91"/>
        <end position="106"/>
    </location>
</feature>
<evidence type="ECO:0000313" key="3">
    <source>
        <dbReference type="Proteomes" id="UP000276526"/>
    </source>
</evidence>
<feature type="region of interest" description="Disordered" evidence="1">
    <location>
        <begin position="91"/>
        <end position="121"/>
    </location>
</feature>
<gene>
    <name evidence="2" type="ORF">CXF48_06615</name>
</gene>
<dbReference type="AlphaFoldDB" id="A0A3R8QE32"/>
<sequence length="121" mass="13040">MAGALGGVGAVGGRLWCRGWRAWGGGWRGWRGWRAWGGGWRGWRGWRAWGGGWRGWRGWRAWGGGWRGWRPRGFRPPFILGHPPSSLRSLSGVPGSAAPASPPGLVIGARASGSPPATRFT</sequence>
<evidence type="ECO:0000256" key="1">
    <source>
        <dbReference type="SAM" id="MobiDB-lite"/>
    </source>
</evidence>
<organism evidence="2 3">
    <name type="scientific">Corynebacterium bovis</name>
    <dbReference type="NCBI Taxonomy" id="36808"/>
    <lineage>
        <taxon>Bacteria</taxon>
        <taxon>Bacillati</taxon>
        <taxon>Actinomycetota</taxon>
        <taxon>Actinomycetes</taxon>
        <taxon>Mycobacteriales</taxon>
        <taxon>Corynebacteriaceae</taxon>
        <taxon>Corynebacterium</taxon>
    </lineage>
</organism>
<protein>
    <submittedName>
        <fullName evidence="2">Uncharacterized protein</fullName>
    </submittedName>
</protein>
<accession>A0A3R8QE32</accession>
<proteinExistence type="predicted"/>
<comment type="caution">
    <text evidence="2">The sequence shown here is derived from an EMBL/GenBank/DDBJ whole genome shotgun (WGS) entry which is preliminary data.</text>
</comment>
<evidence type="ECO:0000313" key="2">
    <source>
        <dbReference type="EMBL" id="RRO86469.1"/>
    </source>
</evidence>
<dbReference type="Proteomes" id="UP000276526">
    <property type="component" value="Unassembled WGS sequence"/>
</dbReference>
<dbReference type="EMBL" id="PQNK01000009">
    <property type="protein sequence ID" value="RRO86469.1"/>
    <property type="molecule type" value="Genomic_DNA"/>
</dbReference>